<dbReference type="Pfam" id="PF13616">
    <property type="entry name" value="Rotamase_3"/>
    <property type="match status" value="1"/>
</dbReference>
<dbReference type="PROSITE" id="PS50198">
    <property type="entry name" value="PPIC_PPIASE_2"/>
    <property type="match status" value="2"/>
</dbReference>
<comment type="subcellular location">
    <subcellularLocation>
        <location evidence="7">Periplasm</location>
    </subcellularLocation>
    <text evidence="7">Is capable of associating with the outer membrane.</text>
</comment>
<dbReference type="GO" id="GO:0003755">
    <property type="term" value="F:peptidyl-prolyl cis-trans isomerase activity"/>
    <property type="evidence" value="ECO:0007669"/>
    <property type="project" value="UniProtKB-UniRule"/>
</dbReference>
<accession>A0A5Q0BDN5</accession>
<evidence type="ECO:0000256" key="5">
    <source>
        <dbReference type="ARBA" id="ARBA00023186"/>
    </source>
</evidence>
<dbReference type="InterPro" id="IPR046357">
    <property type="entry name" value="PPIase_dom_sf"/>
</dbReference>
<dbReference type="Gene3D" id="1.10.4030.10">
    <property type="entry name" value="Porin chaperone SurA, peptide-binding domain"/>
    <property type="match status" value="1"/>
</dbReference>
<comment type="function">
    <text evidence="7">Chaperone involved in the correct folding and assembly of outer membrane proteins. Recognizes specific patterns of aromatic residues and the orientation of their side chains, which are found more frequently in integral outer membrane proteins. May act in both early periplasmic and late outer membrane-associated steps of protein maturation.</text>
</comment>
<dbReference type="FunCoup" id="A0A5Q0BDN5">
    <property type="interactions" value="194"/>
</dbReference>
<dbReference type="InterPro" id="IPR050280">
    <property type="entry name" value="OMP_Chaperone_SurA"/>
</dbReference>
<keyword evidence="1 7" id="KW-0732">Signal</keyword>
<reference evidence="9 10" key="1">
    <citation type="submission" date="2019-09" db="EMBL/GenBank/DDBJ databases">
        <title>Ecophysiology of the spiral-shaped methanotroph Methylospira mobilis as revealed by the complete genome sequence.</title>
        <authorList>
            <person name="Oshkin I.Y."/>
            <person name="Dedysh S.N."/>
            <person name="Miroshnikov K."/>
            <person name="Danilova O.V."/>
            <person name="Hakobyan A."/>
            <person name="Liesack W."/>
        </authorList>
    </citation>
    <scope>NUCLEOTIDE SEQUENCE [LARGE SCALE GENOMIC DNA]</scope>
    <source>
        <strain evidence="9 10">Shm1</strain>
    </source>
</reference>
<dbReference type="OrthoDB" id="14196at2"/>
<name>A0A5Q0BDN5_9GAMM</name>
<dbReference type="InterPro" id="IPR015391">
    <property type="entry name" value="SurA_N"/>
</dbReference>
<keyword evidence="6 7" id="KW-0413">Isomerase</keyword>
<keyword evidence="4 7" id="KW-0697">Rotamase</keyword>
<dbReference type="GO" id="GO:0042277">
    <property type="term" value="F:peptide binding"/>
    <property type="evidence" value="ECO:0007669"/>
    <property type="project" value="InterPro"/>
</dbReference>
<dbReference type="Gene3D" id="3.10.50.40">
    <property type="match status" value="2"/>
</dbReference>
<dbReference type="AlphaFoldDB" id="A0A5Q0BDN5"/>
<dbReference type="InterPro" id="IPR023034">
    <property type="entry name" value="PPIase_SurA"/>
</dbReference>
<organism evidence="9 10">
    <name type="scientific">Candidatus Methylospira mobilis</name>
    <dbReference type="NCBI Taxonomy" id="1808979"/>
    <lineage>
        <taxon>Bacteria</taxon>
        <taxon>Pseudomonadati</taxon>
        <taxon>Pseudomonadota</taxon>
        <taxon>Gammaproteobacteria</taxon>
        <taxon>Methylococcales</taxon>
        <taxon>Methylococcaceae</taxon>
        <taxon>Candidatus Methylospira</taxon>
    </lineage>
</organism>
<dbReference type="KEGG" id="mmob:F6R98_04070"/>
<comment type="catalytic activity">
    <reaction evidence="7">
        <text>[protein]-peptidylproline (omega=180) = [protein]-peptidylproline (omega=0)</text>
        <dbReference type="Rhea" id="RHEA:16237"/>
        <dbReference type="Rhea" id="RHEA-COMP:10747"/>
        <dbReference type="Rhea" id="RHEA-COMP:10748"/>
        <dbReference type="ChEBI" id="CHEBI:83833"/>
        <dbReference type="ChEBI" id="CHEBI:83834"/>
        <dbReference type="EC" id="5.2.1.8"/>
    </reaction>
</comment>
<gene>
    <name evidence="7" type="primary">surA</name>
    <name evidence="9" type="ORF">F6R98_04070</name>
</gene>
<evidence type="ECO:0000256" key="1">
    <source>
        <dbReference type="ARBA" id="ARBA00022729"/>
    </source>
</evidence>
<comment type="domain">
    <text evidence="7">The PPIase activity resides only in the second parvulin domain. The N-terminal region and the C-terminal tail are necessary and sufficient for the chaperone activity of SurA. The PPIase activity is dispensable for SurA to function as a chaperone. The N-terminal region and the C-terminal tail are also required for porin recognition.</text>
</comment>
<keyword evidence="5 7" id="KW-0143">Chaperone</keyword>
<dbReference type="InterPro" id="IPR027304">
    <property type="entry name" value="Trigger_fact/SurA_dom_sf"/>
</dbReference>
<evidence type="ECO:0000256" key="6">
    <source>
        <dbReference type="ARBA" id="ARBA00023235"/>
    </source>
</evidence>
<dbReference type="Pfam" id="PF09312">
    <property type="entry name" value="SurA_N"/>
    <property type="match status" value="1"/>
</dbReference>
<evidence type="ECO:0000256" key="3">
    <source>
        <dbReference type="ARBA" id="ARBA00022764"/>
    </source>
</evidence>
<dbReference type="InParanoid" id="A0A5Q0BDN5"/>
<dbReference type="PANTHER" id="PTHR47637:SF1">
    <property type="entry name" value="CHAPERONE SURA"/>
    <property type="match status" value="1"/>
</dbReference>
<evidence type="ECO:0000256" key="2">
    <source>
        <dbReference type="ARBA" id="ARBA00022737"/>
    </source>
</evidence>
<dbReference type="GO" id="GO:0006457">
    <property type="term" value="P:protein folding"/>
    <property type="evidence" value="ECO:0007669"/>
    <property type="project" value="UniProtKB-UniRule"/>
</dbReference>
<dbReference type="SUPFAM" id="SSF109998">
    <property type="entry name" value="Triger factor/SurA peptide-binding domain-like"/>
    <property type="match status" value="1"/>
</dbReference>
<evidence type="ECO:0000313" key="9">
    <source>
        <dbReference type="EMBL" id="QFY41910.1"/>
    </source>
</evidence>
<dbReference type="EMBL" id="CP044205">
    <property type="protein sequence ID" value="QFY41910.1"/>
    <property type="molecule type" value="Genomic_DNA"/>
</dbReference>
<proteinExistence type="inferred from homology"/>
<evidence type="ECO:0000256" key="7">
    <source>
        <dbReference type="HAMAP-Rule" id="MF_01183"/>
    </source>
</evidence>
<feature type="domain" description="PpiC" evidence="8">
    <location>
        <begin position="286"/>
        <end position="385"/>
    </location>
</feature>
<dbReference type="GO" id="GO:0043165">
    <property type="term" value="P:Gram-negative-bacterium-type cell outer membrane assembly"/>
    <property type="evidence" value="ECO:0007669"/>
    <property type="project" value="InterPro"/>
</dbReference>
<keyword evidence="3 7" id="KW-0574">Periplasm</keyword>
<evidence type="ECO:0000259" key="8">
    <source>
        <dbReference type="PROSITE" id="PS50198"/>
    </source>
</evidence>
<feature type="domain" description="PpiC" evidence="8">
    <location>
        <begin position="174"/>
        <end position="275"/>
    </location>
</feature>
<dbReference type="GO" id="GO:0050821">
    <property type="term" value="P:protein stabilization"/>
    <property type="evidence" value="ECO:0007669"/>
    <property type="project" value="InterPro"/>
</dbReference>
<protein>
    <recommendedName>
        <fullName evidence="7">Chaperone SurA</fullName>
    </recommendedName>
    <alternativeName>
        <fullName evidence="7">Peptidyl-prolyl cis-trans isomerase SurA</fullName>
        <shortName evidence="7">PPIase SurA</shortName>
        <ecNumber evidence="7">5.2.1.8</ecNumber>
    </alternativeName>
    <alternativeName>
        <fullName evidence="7">Rotamase SurA</fullName>
    </alternativeName>
</protein>
<dbReference type="EC" id="5.2.1.8" evidence="7"/>
<dbReference type="HAMAP" id="MF_01183">
    <property type="entry name" value="Chaperone_SurA"/>
    <property type="match status" value="1"/>
</dbReference>
<dbReference type="PROSITE" id="PS01096">
    <property type="entry name" value="PPIC_PPIASE_1"/>
    <property type="match status" value="1"/>
</dbReference>
<dbReference type="Proteomes" id="UP000325755">
    <property type="component" value="Chromosome"/>
</dbReference>
<evidence type="ECO:0000313" key="10">
    <source>
        <dbReference type="Proteomes" id="UP000325755"/>
    </source>
</evidence>
<evidence type="ECO:0000256" key="4">
    <source>
        <dbReference type="ARBA" id="ARBA00023110"/>
    </source>
</evidence>
<sequence>MGKYSRRIVAGLMGLLFVHGIVLAYPIDRIAAVVDDGVILESELYFKVESLRRTLLQSKTRLPPEDVLIKQVLERLIVDKLQLQMAERGGIKVDEETLHAAVQQIAQRNNMSLEQFRKSLASEGMDYGDFVEQIRNEITISRLRSSQVNSQIKVSDLEVRNYMETKDKSAGGAEEQYLLGHILIATPSAASSSEVQKAKEKAEKLLSEIRRGMDFKQAALSASDDEQALKGGDLGWRKKAEIPSLFAEYIDDMNEGDVVGPVHSSSGFHLIKLLGLKGKDGAEHRLTKTHARHILIKPNELINNDDARKKIVALRNRIEHGEDFATLAKGHSDDKGSAVKGGDLGWVQPGALVPAFESTMNALAIKQLSEPVQTQFGWHLIQVLERQESDDTVEYLKNQAREEIFRRKVDEETELWIRRLRDEAYVEIRLGQ</sequence>
<dbReference type="GO" id="GO:0030288">
    <property type="term" value="C:outer membrane-bounded periplasmic space"/>
    <property type="evidence" value="ECO:0007669"/>
    <property type="project" value="InterPro"/>
</dbReference>
<keyword evidence="10" id="KW-1185">Reference proteome</keyword>
<dbReference type="Pfam" id="PF00639">
    <property type="entry name" value="Rotamase"/>
    <property type="match status" value="1"/>
</dbReference>
<dbReference type="PANTHER" id="PTHR47637">
    <property type="entry name" value="CHAPERONE SURA"/>
    <property type="match status" value="1"/>
</dbReference>
<dbReference type="GO" id="GO:0051082">
    <property type="term" value="F:unfolded protein binding"/>
    <property type="evidence" value="ECO:0007669"/>
    <property type="project" value="UniProtKB-UniRule"/>
</dbReference>
<dbReference type="InterPro" id="IPR023058">
    <property type="entry name" value="PPIase_PpiC_CS"/>
</dbReference>
<keyword evidence="2 7" id="KW-0677">Repeat</keyword>
<dbReference type="SUPFAM" id="SSF54534">
    <property type="entry name" value="FKBP-like"/>
    <property type="match status" value="2"/>
</dbReference>
<dbReference type="InterPro" id="IPR000297">
    <property type="entry name" value="PPIase_PpiC"/>
</dbReference>